<gene>
    <name evidence="2" type="ORF">DFJ69_0630</name>
</gene>
<evidence type="ECO:0000313" key="3">
    <source>
        <dbReference type="Proteomes" id="UP000256661"/>
    </source>
</evidence>
<dbReference type="Proteomes" id="UP000256661">
    <property type="component" value="Unassembled WGS sequence"/>
</dbReference>
<evidence type="ECO:0000313" key="2">
    <source>
        <dbReference type="EMBL" id="REE95247.1"/>
    </source>
</evidence>
<dbReference type="AlphaFoldDB" id="A0A3D9SHT1"/>
<keyword evidence="1" id="KW-0472">Membrane</keyword>
<feature type="transmembrane region" description="Helical" evidence="1">
    <location>
        <begin position="41"/>
        <end position="61"/>
    </location>
</feature>
<dbReference type="RefSeq" id="WP_116021076.1">
    <property type="nucleotide sequence ID" value="NZ_QTTT01000001.1"/>
</dbReference>
<keyword evidence="1" id="KW-1133">Transmembrane helix</keyword>
<proteinExistence type="predicted"/>
<feature type="transmembrane region" description="Helical" evidence="1">
    <location>
        <begin position="112"/>
        <end position="131"/>
    </location>
</feature>
<protein>
    <recommendedName>
        <fullName evidence="4">DUF2871 family protein</fullName>
    </recommendedName>
</protein>
<accession>A0A3D9SHT1</accession>
<sequence>MRFAALAAWLLAAAVGAYLLVIGPAREGPFRQATKVTRYPAVVVLGHPLCALAGLALWTGYLGTGRAVYAWSAFGVLVAVVMLGVTLFTRWLVGGGGRHARGAEHAFPTVAVPLHGLAAAATFVLVLLTALDGDRP</sequence>
<keyword evidence="1" id="KW-0812">Transmembrane</keyword>
<dbReference type="EMBL" id="QTTT01000001">
    <property type="protein sequence ID" value="REE95247.1"/>
    <property type="molecule type" value="Genomic_DNA"/>
</dbReference>
<feature type="transmembrane region" description="Helical" evidence="1">
    <location>
        <begin position="68"/>
        <end position="92"/>
    </location>
</feature>
<name>A0A3D9SHT1_9ACTN</name>
<evidence type="ECO:0000256" key="1">
    <source>
        <dbReference type="SAM" id="Phobius"/>
    </source>
</evidence>
<evidence type="ECO:0008006" key="4">
    <source>
        <dbReference type="Google" id="ProtNLM"/>
    </source>
</evidence>
<comment type="caution">
    <text evidence="2">The sequence shown here is derived from an EMBL/GenBank/DDBJ whole genome shotgun (WGS) entry which is preliminary data.</text>
</comment>
<dbReference type="OrthoDB" id="4559777at2"/>
<reference evidence="2 3" key="1">
    <citation type="submission" date="2018-08" db="EMBL/GenBank/DDBJ databases">
        <title>Sequencing the genomes of 1000 actinobacteria strains.</title>
        <authorList>
            <person name="Klenk H.-P."/>
        </authorList>
    </citation>
    <scope>NUCLEOTIDE SEQUENCE [LARGE SCALE GENOMIC DNA]</scope>
    <source>
        <strain evidence="2 3">DSM 43927</strain>
    </source>
</reference>
<keyword evidence="3" id="KW-1185">Reference proteome</keyword>
<organism evidence="2 3">
    <name type="scientific">Thermomonospora umbrina</name>
    <dbReference type="NCBI Taxonomy" id="111806"/>
    <lineage>
        <taxon>Bacteria</taxon>
        <taxon>Bacillati</taxon>
        <taxon>Actinomycetota</taxon>
        <taxon>Actinomycetes</taxon>
        <taxon>Streptosporangiales</taxon>
        <taxon>Thermomonosporaceae</taxon>
        <taxon>Thermomonospora</taxon>
    </lineage>
</organism>